<feature type="domain" description="Glycosyl transferase family 28 C-terminal" evidence="1">
    <location>
        <begin position="171"/>
        <end position="305"/>
    </location>
</feature>
<dbReference type="Pfam" id="PF04101">
    <property type="entry name" value="Glyco_tran_28_C"/>
    <property type="match status" value="1"/>
</dbReference>
<sequence>MRIALVASGGGHVRQLLDLEPLWTGTDYFFITEDTALTRDIATRHRSFFVPHVALGQARLGKPFSMLKAAVQSVWQSWKIMWRERPDAVITTGAGSSYFPVIFGRLLGAKIILIDSFARFSGPSAFARIAGPLAHIRVAQSDEAGRNWPGAQVFDPFRRLETPRPNKEPLVFATVGATLPFDRLVKLVDRAKRKGLLPENVLMQTGQPLDFPVDPEIDLRETLPFNEVKAVLARADIVVCHGGTGSIITALQQGCRVIAVPRSYTRGEHYDNHQWEIAQAFADRGLLTMVGDDDDIEGAIAKARATEPVCATLEPEELIAELRSLMVTWDGREAA</sequence>
<reference evidence="2" key="1">
    <citation type="submission" date="2020-11" db="EMBL/GenBank/DDBJ databases">
        <title>Novosphingobium aureum sp. nov., a marine bacterium isolated from sediment of a salt flat.</title>
        <authorList>
            <person name="Yoo Y."/>
            <person name="Kim J.-J."/>
        </authorList>
    </citation>
    <scope>NUCLEOTIDE SEQUENCE</scope>
    <source>
        <strain evidence="2">YJ-S2-02</strain>
    </source>
</reference>
<dbReference type="Proteomes" id="UP000617634">
    <property type="component" value="Unassembled WGS sequence"/>
</dbReference>
<evidence type="ECO:0000259" key="1">
    <source>
        <dbReference type="Pfam" id="PF04101"/>
    </source>
</evidence>
<organism evidence="2 3">
    <name type="scientific">Novosphingobium aureum</name>
    <dbReference type="NCBI Taxonomy" id="2792964"/>
    <lineage>
        <taxon>Bacteria</taxon>
        <taxon>Pseudomonadati</taxon>
        <taxon>Pseudomonadota</taxon>
        <taxon>Alphaproteobacteria</taxon>
        <taxon>Sphingomonadales</taxon>
        <taxon>Sphingomonadaceae</taxon>
        <taxon>Novosphingobium</taxon>
    </lineage>
</organism>
<evidence type="ECO:0000313" key="2">
    <source>
        <dbReference type="EMBL" id="MBH0115039.1"/>
    </source>
</evidence>
<accession>A0A931HFV7</accession>
<dbReference type="InterPro" id="IPR007235">
    <property type="entry name" value="Glyco_trans_28_C"/>
</dbReference>
<dbReference type="AlphaFoldDB" id="A0A931HFV7"/>
<name>A0A931HFV7_9SPHN</name>
<keyword evidence="3" id="KW-1185">Reference proteome</keyword>
<dbReference type="GO" id="GO:0016758">
    <property type="term" value="F:hexosyltransferase activity"/>
    <property type="evidence" value="ECO:0007669"/>
    <property type="project" value="InterPro"/>
</dbReference>
<gene>
    <name evidence="2" type="ORF">I5E68_19015</name>
</gene>
<dbReference type="EMBL" id="JADZGI010000007">
    <property type="protein sequence ID" value="MBH0115039.1"/>
    <property type="molecule type" value="Genomic_DNA"/>
</dbReference>
<dbReference type="PANTHER" id="PTHR21015">
    <property type="entry name" value="UDP-N-ACETYLGLUCOSAMINE--N-ACETYLMURAMYL-(PENTAPEPTIDE) PYROPHOSPHORYL-UNDECAPRENOL N-ACETYLGLUCOSAMINE TRANSFERASE 1"/>
    <property type="match status" value="1"/>
</dbReference>
<dbReference type="SUPFAM" id="SSF53756">
    <property type="entry name" value="UDP-Glycosyltransferase/glycogen phosphorylase"/>
    <property type="match status" value="1"/>
</dbReference>
<comment type="caution">
    <text evidence="2">The sequence shown here is derived from an EMBL/GenBank/DDBJ whole genome shotgun (WGS) entry which is preliminary data.</text>
</comment>
<evidence type="ECO:0000313" key="3">
    <source>
        <dbReference type="Proteomes" id="UP000617634"/>
    </source>
</evidence>
<proteinExistence type="predicted"/>
<protein>
    <submittedName>
        <fullName evidence="2">Exopolysaccharide biosynthesis protein</fullName>
    </submittedName>
</protein>
<dbReference type="NCBIfam" id="NF046028">
    <property type="entry name" value="GluronsyltaseWelK"/>
    <property type="match status" value="1"/>
</dbReference>
<dbReference type="Gene3D" id="3.40.50.2000">
    <property type="entry name" value="Glycogen Phosphorylase B"/>
    <property type="match status" value="2"/>
</dbReference>
<dbReference type="RefSeq" id="WP_197167173.1">
    <property type="nucleotide sequence ID" value="NZ_JADZGI010000007.1"/>
</dbReference>
<dbReference type="PANTHER" id="PTHR21015:SF22">
    <property type="entry name" value="GLYCOSYLTRANSFERASE"/>
    <property type="match status" value="1"/>
</dbReference>